<dbReference type="RefSeq" id="WP_154381152.1">
    <property type="nucleotide sequence ID" value="NZ_WKJJ01000026.1"/>
</dbReference>
<keyword evidence="3" id="KW-1185">Reference proteome</keyword>
<gene>
    <name evidence="2" type="ORF">GJ700_30405</name>
</gene>
<proteinExistence type="predicted"/>
<dbReference type="Proteomes" id="UP000446768">
    <property type="component" value="Unassembled WGS sequence"/>
</dbReference>
<dbReference type="EMBL" id="WKJJ01000026">
    <property type="protein sequence ID" value="MRV76035.1"/>
    <property type="molecule type" value="Genomic_DNA"/>
</dbReference>
<accession>A0A7X2LUU6</accession>
<feature type="region of interest" description="Disordered" evidence="1">
    <location>
        <begin position="120"/>
        <end position="147"/>
    </location>
</feature>
<reference evidence="2 3" key="1">
    <citation type="submission" date="2019-11" db="EMBL/GenBank/DDBJ databases">
        <title>Novel species isolated from a subtropical stream in China.</title>
        <authorList>
            <person name="Lu H."/>
        </authorList>
    </citation>
    <scope>NUCLEOTIDE SEQUENCE [LARGE SCALE GENOMIC DNA]</scope>
    <source>
        <strain evidence="2 3">FT92W</strain>
    </source>
</reference>
<name>A0A7X2LUU6_9BURK</name>
<dbReference type="AlphaFoldDB" id="A0A7X2LUU6"/>
<evidence type="ECO:0000313" key="3">
    <source>
        <dbReference type="Proteomes" id="UP000446768"/>
    </source>
</evidence>
<organism evidence="2 3">
    <name type="scientific">Pseudoduganella rivuli</name>
    <dbReference type="NCBI Taxonomy" id="2666085"/>
    <lineage>
        <taxon>Bacteria</taxon>
        <taxon>Pseudomonadati</taxon>
        <taxon>Pseudomonadota</taxon>
        <taxon>Betaproteobacteria</taxon>
        <taxon>Burkholderiales</taxon>
        <taxon>Oxalobacteraceae</taxon>
        <taxon>Telluria group</taxon>
        <taxon>Pseudoduganella</taxon>
    </lineage>
</organism>
<protein>
    <submittedName>
        <fullName evidence="2">Uncharacterized protein</fullName>
    </submittedName>
</protein>
<sequence>MPQRTQYDQEKTGKSGGFGFGPGAAGALLSMAGQPHQFAAGAGGAQFGPFEQGAIATDEVEFIKPFGPAGFDGIYEVKVLQAIHDTSRVERENASVTKSRDSCSSRADWKYQAAMPASRQHYRYRQSTHGGSQANRPTNERVREVSTESVISRAGCWPPWRFP</sequence>
<evidence type="ECO:0000256" key="1">
    <source>
        <dbReference type="SAM" id="MobiDB-lite"/>
    </source>
</evidence>
<evidence type="ECO:0000313" key="2">
    <source>
        <dbReference type="EMBL" id="MRV76035.1"/>
    </source>
</evidence>
<comment type="caution">
    <text evidence="2">The sequence shown here is derived from an EMBL/GenBank/DDBJ whole genome shotgun (WGS) entry which is preliminary data.</text>
</comment>
<feature type="compositionally biased region" description="Polar residues" evidence="1">
    <location>
        <begin position="127"/>
        <end position="137"/>
    </location>
</feature>